<dbReference type="EMBL" id="KZ369957">
    <property type="protein sequence ID" value="PIO09551.1"/>
    <property type="molecule type" value="Genomic_DNA"/>
</dbReference>
<proteinExistence type="predicted"/>
<sequence>MFYCYYGLPYLIFRYASFLYFTVYCVLLVTIFLFSGTPFSCSADLFILTATAFAPTIHKAVTPVLSEVISPPQLHTSAYMPKHGGSSGLRSDLLLTFAGGCPHGSAYIYSA</sequence>
<feature type="non-terminal residue" evidence="2">
    <location>
        <position position="111"/>
    </location>
</feature>
<dbReference type="Proteomes" id="UP000228934">
    <property type="component" value="Unassembled WGS sequence"/>
</dbReference>
<accession>A0A2G9Q2Z5</accession>
<evidence type="ECO:0000256" key="1">
    <source>
        <dbReference type="SAM" id="Phobius"/>
    </source>
</evidence>
<dbReference type="AlphaFoldDB" id="A0A2G9Q2Z5"/>
<keyword evidence="1" id="KW-0812">Transmembrane</keyword>
<evidence type="ECO:0000313" key="3">
    <source>
        <dbReference type="Proteomes" id="UP000228934"/>
    </source>
</evidence>
<reference evidence="3" key="1">
    <citation type="journal article" date="2017" name="Nat. Commun.">
        <title>The North American bullfrog draft genome provides insight into hormonal regulation of long noncoding RNA.</title>
        <authorList>
            <person name="Hammond S.A."/>
            <person name="Warren R.L."/>
            <person name="Vandervalk B.P."/>
            <person name="Kucuk E."/>
            <person name="Khan H."/>
            <person name="Gibb E.A."/>
            <person name="Pandoh P."/>
            <person name="Kirk H."/>
            <person name="Zhao Y."/>
            <person name="Jones M."/>
            <person name="Mungall A.J."/>
            <person name="Coope R."/>
            <person name="Pleasance S."/>
            <person name="Moore R.A."/>
            <person name="Holt R.A."/>
            <person name="Round J.M."/>
            <person name="Ohora S."/>
            <person name="Walle B.V."/>
            <person name="Veldhoen N."/>
            <person name="Helbing C.C."/>
            <person name="Birol I."/>
        </authorList>
    </citation>
    <scope>NUCLEOTIDE SEQUENCE [LARGE SCALE GENOMIC DNA]</scope>
</reference>
<protein>
    <submittedName>
        <fullName evidence="2">Uncharacterized protein</fullName>
    </submittedName>
</protein>
<keyword evidence="3" id="KW-1185">Reference proteome</keyword>
<evidence type="ECO:0000313" key="2">
    <source>
        <dbReference type="EMBL" id="PIO09551.1"/>
    </source>
</evidence>
<keyword evidence="1" id="KW-0472">Membrane</keyword>
<feature type="transmembrane region" description="Helical" evidence="1">
    <location>
        <begin position="12"/>
        <end position="34"/>
    </location>
</feature>
<gene>
    <name evidence="2" type="ORF">AB205_0172750</name>
</gene>
<name>A0A2G9Q2Z5_AQUCT</name>
<organism evidence="2 3">
    <name type="scientific">Aquarana catesbeiana</name>
    <name type="common">American bullfrog</name>
    <name type="synonym">Rana catesbeiana</name>
    <dbReference type="NCBI Taxonomy" id="8400"/>
    <lineage>
        <taxon>Eukaryota</taxon>
        <taxon>Metazoa</taxon>
        <taxon>Chordata</taxon>
        <taxon>Craniata</taxon>
        <taxon>Vertebrata</taxon>
        <taxon>Euteleostomi</taxon>
        <taxon>Amphibia</taxon>
        <taxon>Batrachia</taxon>
        <taxon>Anura</taxon>
        <taxon>Neobatrachia</taxon>
        <taxon>Ranoidea</taxon>
        <taxon>Ranidae</taxon>
        <taxon>Aquarana</taxon>
    </lineage>
</organism>
<keyword evidence="1" id="KW-1133">Transmembrane helix</keyword>